<dbReference type="GO" id="GO:0005829">
    <property type="term" value="C:cytosol"/>
    <property type="evidence" value="ECO:0007669"/>
    <property type="project" value="TreeGrafter"/>
</dbReference>
<evidence type="ECO:0000256" key="4">
    <source>
        <dbReference type="ARBA" id="ARBA00022801"/>
    </source>
</evidence>
<comment type="subunit">
    <text evidence="6">Heterooligomer composed of large and small subunits.</text>
</comment>
<organism evidence="8 9">
    <name type="scientific">Orenia marismortui</name>
    <dbReference type="NCBI Taxonomy" id="46469"/>
    <lineage>
        <taxon>Bacteria</taxon>
        <taxon>Bacillati</taxon>
        <taxon>Bacillota</taxon>
        <taxon>Clostridia</taxon>
        <taxon>Halanaerobiales</taxon>
        <taxon>Halobacteroidaceae</taxon>
        <taxon>Orenia</taxon>
    </lineage>
</organism>
<proteinExistence type="inferred from homology"/>
<feature type="coiled-coil region" evidence="7">
    <location>
        <begin position="4"/>
        <end position="69"/>
    </location>
</feature>
<comment type="function">
    <text evidence="6">Bidirectionally degrades single-stranded DNA into large acid-insoluble oligonucleotides, which are then degraded further into small acid-soluble oligonucleotides.</text>
</comment>
<dbReference type="InterPro" id="IPR003761">
    <property type="entry name" value="Exonuc_VII_S"/>
</dbReference>
<dbReference type="Proteomes" id="UP000295832">
    <property type="component" value="Unassembled WGS sequence"/>
</dbReference>
<dbReference type="GO" id="GO:0009318">
    <property type="term" value="C:exodeoxyribonuclease VII complex"/>
    <property type="evidence" value="ECO:0007669"/>
    <property type="project" value="UniProtKB-UniRule"/>
</dbReference>
<comment type="subcellular location">
    <subcellularLocation>
        <location evidence="6">Cytoplasm</location>
    </subcellularLocation>
</comment>
<dbReference type="EC" id="3.1.11.6" evidence="6"/>
<dbReference type="NCBIfam" id="NF002140">
    <property type="entry name" value="PRK00977.1-4"/>
    <property type="match status" value="1"/>
</dbReference>
<comment type="caution">
    <text evidence="8">The sequence shown here is derived from an EMBL/GenBank/DDBJ whole genome shotgun (WGS) entry which is preliminary data.</text>
</comment>
<keyword evidence="3 6" id="KW-0540">Nuclease</keyword>
<comment type="catalytic activity">
    <reaction evidence="6">
        <text>Exonucleolytic cleavage in either 5'- to 3'- or 3'- to 5'-direction to yield nucleoside 5'-phosphates.</text>
        <dbReference type="EC" id="3.1.11.6"/>
    </reaction>
</comment>
<keyword evidence="2 6" id="KW-0963">Cytoplasm</keyword>
<dbReference type="NCBIfam" id="TIGR01280">
    <property type="entry name" value="xseB"/>
    <property type="match status" value="1"/>
</dbReference>
<evidence type="ECO:0000256" key="3">
    <source>
        <dbReference type="ARBA" id="ARBA00022722"/>
    </source>
</evidence>
<dbReference type="InterPro" id="IPR037004">
    <property type="entry name" value="Exonuc_VII_ssu_sf"/>
</dbReference>
<evidence type="ECO:0000313" key="9">
    <source>
        <dbReference type="Proteomes" id="UP000295832"/>
    </source>
</evidence>
<dbReference type="EMBL" id="SOEG01000031">
    <property type="protein sequence ID" value="TDX48260.1"/>
    <property type="molecule type" value="Genomic_DNA"/>
</dbReference>
<dbReference type="GO" id="GO:0008855">
    <property type="term" value="F:exodeoxyribonuclease VII activity"/>
    <property type="evidence" value="ECO:0007669"/>
    <property type="project" value="UniProtKB-UniRule"/>
</dbReference>
<dbReference type="SUPFAM" id="SSF116842">
    <property type="entry name" value="XseB-like"/>
    <property type="match status" value="1"/>
</dbReference>
<keyword evidence="5 6" id="KW-0269">Exonuclease</keyword>
<sequence>MSQEITFEEALKQLEDTVDKLERGELSLEDSLTEFEKGVRLTKFCSNKLDQAEERIEVIKEENGEIGVESYNYRGEGE</sequence>
<accession>A0A4V3GXK1</accession>
<evidence type="ECO:0000313" key="8">
    <source>
        <dbReference type="EMBL" id="TDX48260.1"/>
    </source>
</evidence>
<dbReference type="AlphaFoldDB" id="A0A4V3GXK1"/>
<dbReference type="HAMAP" id="MF_00337">
    <property type="entry name" value="Exonuc_7_S"/>
    <property type="match status" value="1"/>
</dbReference>
<dbReference type="STRING" id="926561.GCA_000379025_02837"/>
<dbReference type="Gene3D" id="1.10.287.1040">
    <property type="entry name" value="Exonuclease VII, small subunit"/>
    <property type="match status" value="1"/>
</dbReference>
<dbReference type="PANTHER" id="PTHR34137">
    <property type="entry name" value="EXODEOXYRIBONUCLEASE 7 SMALL SUBUNIT"/>
    <property type="match status" value="1"/>
</dbReference>
<name>A0A4V3GXK1_9FIRM</name>
<keyword evidence="4 6" id="KW-0378">Hydrolase</keyword>
<dbReference type="PIRSF" id="PIRSF006488">
    <property type="entry name" value="Exonuc_VII_S"/>
    <property type="match status" value="1"/>
</dbReference>
<evidence type="ECO:0000256" key="2">
    <source>
        <dbReference type="ARBA" id="ARBA00022490"/>
    </source>
</evidence>
<comment type="similarity">
    <text evidence="1 6">Belongs to the XseB family.</text>
</comment>
<dbReference type="RefSeq" id="WP_134118314.1">
    <property type="nucleotide sequence ID" value="NZ_SOEG01000031.1"/>
</dbReference>
<keyword evidence="9" id="KW-1185">Reference proteome</keyword>
<gene>
    <name evidence="6" type="primary">xseB</name>
    <name evidence="8" type="ORF">C7959_13127</name>
</gene>
<evidence type="ECO:0000256" key="5">
    <source>
        <dbReference type="ARBA" id="ARBA00022839"/>
    </source>
</evidence>
<dbReference type="Pfam" id="PF02609">
    <property type="entry name" value="Exonuc_VII_S"/>
    <property type="match status" value="1"/>
</dbReference>
<keyword evidence="7" id="KW-0175">Coiled coil</keyword>
<dbReference type="PANTHER" id="PTHR34137:SF1">
    <property type="entry name" value="EXODEOXYRIBONUCLEASE 7 SMALL SUBUNIT"/>
    <property type="match status" value="1"/>
</dbReference>
<evidence type="ECO:0000256" key="6">
    <source>
        <dbReference type="HAMAP-Rule" id="MF_00337"/>
    </source>
</evidence>
<dbReference type="GO" id="GO:0006308">
    <property type="term" value="P:DNA catabolic process"/>
    <property type="evidence" value="ECO:0007669"/>
    <property type="project" value="UniProtKB-UniRule"/>
</dbReference>
<protein>
    <recommendedName>
        <fullName evidence="6">Exodeoxyribonuclease 7 small subunit</fullName>
        <ecNumber evidence="6">3.1.11.6</ecNumber>
    </recommendedName>
    <alternativeName>
        <fullName evidence="6">Exodeoxyribonuclease VII small subunit</fullName>
        <shortName evidence="6">Exonuclease VII small subunit</shortName>
    </alternativeName>
</protein>
<reference evidence="8 9" key="1">
    <citation type="submission" date="2019-03" db="EMBL/GenBank/DDBJ databases">
        <title>Subsurface microbial communities from deep shales in Ohio and West Virginia, USA.</title>
        <authorList>
            <person name="Wrighton K."/>
        </authorList>
    </citation>
    <scope>NUCLEOTIDE SEQUENCE [LARGE SCALE GENOMIC DNA]</scope>
    <source>
        <strain evidence="8 9">MSL 6dP</strain>
    </source>
</reference>
<evidence type="ECO:0000256" key="7">
    <source>
        <dbReference type="SAM" id="Coils"/>
    </source>
</evidence>
<evidence type="ECO:0000256" key="1">
    <source>
        <dbReference type="ARBA" id="ARBA00009998"/>
    </source>
</evidence>